<proteinExistence type="predicted"/>
<evidence type="ECO:0000313" key="2">
    <source>
        <dbReference type="Proteomes" id="UP000017944"/>
    </source>
</evidence>
<gene>
    <name evidence="1" type="ORF">WRSd3_03934</name>
</gene>
<sequence length="35" mass="4039">MQSNIAIFQRQICLRPRLLRFLTGDIVILLGNGMH</sequence>
<evidence type="ECO:0000313" key="1">
    <source>
        <dbReference type="EMBL" id="ESU77166.1"/>
    </source>
</evidence>
<dbReference type="AlphaFoldDB" id="A0A090NCB5"/>
<protein>
    <submittedName>
        <fullName evidence="1">Uncharacterized protein</fullName>
    </submittedName>
</protein>
<reference evidence="1 2" key="1">
    <citation type="submission" date="2013-10" db="EMBL/GenBank/DDBJ databases">
        <title>Draft genomes and the virulence plasmids of Sd1617 vaccine constructs: WRSd3 and WRSd5.</title>
        <authorList>
            <person name="Aksomboon Vongsawan A."/>
            <person name="Venkatesan M.M."/>
            <person name="Vaisvil B."/>
            <person name="Emel G."/>
            <person name="Kepatral V."/>
            <person name="Sethabutr O."/>
            <person name="Serichantalergs O."/>
            <person name="Mason C."/>
        </authorList>
    </citation>
    <scope>NUCLEOTIDE SEQUENCE [LARGE SCALE GENOMIC DNA]</scope>
    <source>
        <strain evidence="1 2">WRSd3</strain>
    </source>
</reference>
<name>A0A090NCB5_SHIDY</name>
<comment type="caution">
    <text evidence="1">The sequence shown here is derived from an EMBL/GenBank/DDBJ whole genome shotgun (WGS) entry which is preliminary data.</text>
</comment>
<organism evidence="1 2">
    <name type="scientific">Shigella dysenteriae WRSd3</name>
    <dbReference type="NCBI Taxonomy" id="1401327"/>
    <lineage>
        <taxon>Bacteria</taxon>
        <taxon>Pseudomonadati</taxon>
        <taxon>Pseudomonadota</taxon>
        <taxon>Gammaproteobacteria</taxon>
        <taxon>Enterobacterales</taxon>
        <taxon>Enterobacteriaceae</taxon>
        <taxon>Shigella</taxon>
    </lineage>
</organism>
<dbReference type="Proteomes" id="UP000017944">
    <property type="component" value="Unassembled WGS sequence"/>
</dbReference>
<dbReference type="EMBL" id="AXUT01000418">
    <property type="protein sequence ID" value="ESU77166.1"/>
    <property type="molecule type" value="Genomic_DNA"/>
</dbReference>
<accession>A0A090NCB5</accession>